<dbReference type="RefSeq" id="WP_176942172.1">
    <property type="nucleotide sequence ID" value="NZ_JABZEC010000002.1"/>
</dbReference>
<keyword evidence="4" id="KW-1185">Reference proteome</keyword>
<dbReference type="InterPro" id="IPR036662">
    <property type="entry name" value="PTS_EIIA_man-typ_sf"/>
</dbReference>
<comment type="caution">
    <text evidence="3">The sequence shown here is derived from an EMBL/GenBank/DDBJ whole genome shotgun (WGS) entry which is preliminary data.</text>
</comment>
<gene>
    <name evidence="3" type="ORF">HU830_02215</name>
</gene>
<dbReference type="Pfam" id="PF03610">
    <property type="entry name" value="EIIA-man"/>
    <property type="match status" value="1"/>
</dbReference>
<dbReference type="InterPro" id="IPR051471">
    <property type="entry name" value="Bacterial_PTS_sugar_comp"/>
</dbReference>
<protein>
    <submittedName>
        <fullName evidence="3">PTS N-acetylglucosamine transporter subunit IIBC</fullName>
    </submittedName>
</protein>
<dbReference type="Gene3D" id="3.40.50.510">
    <property type="entry name" value="Phosphotransferase system, mannose-type IIA component"/>
    <property type="match status" value="1"/>
</dbReference>
<accession>A0A850QW36</accession>
<reference evidence="3 4" key="1">
    <citation type="submission" date="2020-06" db="EMBL/GenBank/DDBJ databases">
        <authorList>
            <person name="Kang J."/>
        </authorList>
    </citation>
    <scope>NUCLEOTIDE SEQUENCE [LARGE SCALE GENOMIC DNA]</scope>
    <source>
        <strain evidence="3 4">DCY120</strain>
    </source>
</reference>
<dbReference type="EMBL" id="JABZEC010000002">
    <property type="protein sequence ID" value="NVY96004.1"/>
    <property type="molecule type" value="Genomic_DNA"/>
</dbReference>
<sequence length="140" mass="15667">MRKVLFASHHRLASGLKDTLDYIAPNAVKVQVLDAYLTNVAVTTEIEQALADVDWKNDEVLVFTDLLGGSVNQNFTKYLSQPHFHLLAGMNLPLALSLLLTLPKGYLEKQQIRTAVQEARQQLVYVNDVVANMEADEDDE</sequence>
<dbReference type="SUPFAM" id="SSF53062">
    <property type="entry name" value="PTS system fructose IIA component-like"/>
    <property type="match status" value="1"/>
</dbReference>
<dbReference type="GO" id="GO:0016740">
    <property type="term" value="F:transferase activity"/>
    <property type="evidence" value="ECO:0007669"/>
    <property type="project" value="UniProtKB-KW"/>
</dbReference>
<dbReference type="AlphaFoldDB" id="A0A850QW36"/>
<evidence type="ECO:0000313" key="3">
    <source>
        <dbReference type="EMBL" id="NVY96004.1"/>
    </source>
</evidence>
<feature type="domain" description="PTS EIIA type-4" evidence="2">
    <location>
        <begin position="1"/>
        <end position="124"/>
    </location>
</feature>
<evidence type="ECO:0000313" key="4">
    <source>
        <dbReference type="Proteomes" id="UP000563523"/>
    </source>
</evidence>
<dbReference type="Proteomes" id="UP000563523">
    <property type="component" value="Unassembled WGS sequence"/>
</dbReference>
<dbReference type="PANTHER" id="PTHR33799:SF1">
    <property type="entry name" value="PTS SYSTEM MANNOSE-SPECIFIC EIIAB COMPONENT-RELATED"/>
    <property type="match status" value="1"/>
</dbReference>
<name>A0A850QW36_9LACO</name>
<organism evidence="3 4">
    <name type="scientific">Bombilactobacillus apium</name>
    <dbReference type="NCBI Taxonomy" id="2675299"/>
    <lineage>
        <taxon>Bacteria</taxon>
        <taxon>Bacillati</taxon>
        <taxon>Bacillota</taxon>
        <taxon>Bacilli</taxon>
        <taxon>Lactobacillales</taxon>
        <taxon>Lactobacillaceae</taxon>
        <taxon>Bombilactobacillus</taxon>
    </lineage>
</organism>
<dbReference type="InterPro" id="IPR004701">
    <property type="entry name" value="PTS_EIIA_man-typ"/>
</dbReference>
<evidence type="ECO:0000259" key="2">
    <source>
        <dbReference type="PROSITE" id="PS51096"/>
    </source>
</evidence>
<dbReference type="PANTHER" id="PTHR33799">
    <property type="entry name" value="PTS PERMEASE-RELATED-RELATED"/>
    <property type="match status" value="1"/>
</dbReference>
<dbReference type="GO" id="GO:0016020">
    <property type="term" value="C:membrane"/>
    <property type="evidence" value="ECO:0007669"/>
    <property type="project" value="InterPro"/>
</dbReference>
<keyword evidence="1" id="KW-0808">Transferase</keyword>
<dbReference type="GO" id="GO:0009401">
    <property type="term" value="P:phosphoenolpyruvate-dependent sugar phosphotransferase system"/>
    <property type="evidence" value="ECO:0007669"/>
    <property type="project" value="InterPro"/>
</dbReference>
<dbReference type="PROSITE" id="PS51096">
    <property type="entry name" value="PTS_EIIA_TYPE_4"/>
    <property type="match status" value="1"/>
</dbReference>
<proteinExistence type="predicted"/>
<evidence type="ECO:0000256" key="1">
    <source>
        <dbReference type="ARBA" id="ARBA00022679"/>
    </source>
</evidence>